<sequence length="492" mass="53746">MQRNTHVWKRAAQATFRPHLHQSECRICAAAIGTQKVTPNDDPRVAKSTTFPVKAAASPVTVAPTLHGPSDQSALEVVDGTSLTFFELRRTALLEWLDRFSEPVRKGYASDVKAPVSGEGVEALSGITDLDAAYEAYLRCADVSVQEVLFARLVNSIDGHCQQPTRECVASPTSGSVVAAGSLPLVEGNEWGTIRVPRSLVAFRVGVTPSLTEANATVSHVGVNTASIHATNDFEVYVRQRFAGQAAAITKQLAFQKALLAVREVLRSQNIRFFLACGTALGARRDGCFIPYDEDVDLGIFFTDIAEPVRDTDELPDSGLSALSSFPPTALSAAQMRVYRLLHALASTQTFVVFDICGAVEKGLELRVQHIATGTRIDINLYYPPVTHSASGGNAEASDDALVHENGLFIWAASFYEGADARKHHMYRYRHKPFATELEELPFCAKTASLGDGFLVPPERYLLESYGEDWQVQRQFSYAEGLAGEFKNIMEE</sequence>
<dbReference type="KEGG" id="phet:94288599"/>
<dbReference type="AlphaFoldDB" id="A0A836IF35"/>
<dbReference type="PANTHER" id="PTHR43404">
    <property type="entry name" value="LIPOPOLYSACCHARIDE CHOLINEPHOSPHOTRANSFERASE LICD"/>
    <property type="match status" value="1"/>
</dbReference>
<name>A0A836IF35_9TRYP</name>
<dbReference type="EMBL" id="JAFJZO010000032">
    <property type="protein sequence ID" value="KAG5496196.1"/>
    <property type="molecule type" value="Genomic_DNA"/>
</dbReference>
<dbReference type="InterPro" id="IPR007074">
    <property type="entry name" value="LicD/FKTN/FKRP_NTP_transf"/>
</dbReference>
<dbReference type="PANTHER" id="PTHR43404:SF1">
    <property type="entry name" value="MNN4P"/>
    <property type="match status" value="1"/>
</dbReference>
<gene>
    <name evidence="2" type="ORF">JKF63_02497</name>
</gene>
<dbReference type="Proteomes" id="UP000674318">
    <property type="component" value="Chromosome 32"/>
</dbReference>
<dbReference type="OrthoDB" id="444255at2759"/>
<dbReference type="Pfam" id="PF04991">
    <property type="entry name" value="LicD"/>
    <property type="match status" value="1"/>
</dbReference>
<dbReference type="InterPro" id="IPR052942">
    <property type="entry name" value="LPS_cholinephosphotransferase"/>
</dbReference>
<reference evidence="2 3" key="1">
    <citation type="submission" date="2021-02" db="EMBL/GenBank/DDBJ databases">
        <title>Porcisia hertigi Genome sequencing and assembly.</title>
        <authorList>
            <person name="Almutairi H."/>
            <person name="Gatherer D."/>
        </authorList>
    </citation>
    <scope>NUCLEOTIDE SEQUENCE [LARGE SCALE GENOMIC DNA]</scope>
    <source>
        <strain evidence="2 3">C119</strain>
    </source>
</reference>
<dbReference type="GeneID" id="94288599"/>
<feature type="domain" description="LicD/FKTN/FKRP nucleotidyltransferase" evidence="1">
    <location>
        <begin position="267"/>
        <end position="304"/>
    </location>
</feature>
<dbReference type="GO" id="GO:0009100">
    <property type="term" value="P:glycoprotein metabolic process"/>
    <property type="evidence" value="ECO:0007669"/>
    <property type="project" value="UniProtKB-ARBA"/>
</dbReference>
<dbReference type="RefSeq" id="XP_067754679.1">
    <property type="nucleotide sequence ID" value="XM_067898522.1"/>
</dbReference>
<keyword evidence="3" id="KW-1185">Reference proteome</keyword>
<protein>
    <recommendedName>
        <fullName evidence="1">LicD/FKTN/FKRP nucleotidyltransferase domain-containing protein</fullName>
    </recommendedName>
</protein>
<organism evidence="2 3">
    <name type="scientific">Porcisia hertigi</name>
    <dbReference type="NCBI Taxonomy" id="2761500"/>
    <lineage>
        <taxon>Eukaryota</taxon>
        <taxon>Discoba</taxon>
        <taxon>Euglenozoa</taxon>
        <taxon>Kinetoplastea</taxon>
        <taxon>Metakinetoplastina</taxon>
        <taxon>Trypanosomatida</taxon>
        <taxon>Trypanosomatidae</taxon>
        <taxon>Leishmaniinae</taxon>
        <taxon>Porcisia</taxon>
    </lineage>
</organism>
<evidence type="ECO:0000313" key="2">
    <source>
        <dbReference type="EMBL" id="KAG5496196.1"/>
    </source>
</evidence>
<proteinExistence type="predicted"/>
<accession>A0A836IF35</accession>
<evidence type="ECO:0000259" key="1">
    <source>
        <dbReference type="Pfam" id="PF04991"/>
    </source>
</evidence>
<evidence type="ECO:0000313" key="3">
    <source>
        <dbReference type="Proteomes" id="UP000674318"/>
    </source>
</evidence>
<comment type="caution">
    <text evidence="2">The sequence shown here is derived from an EMBL/GenBank/DDBJ whole genome shotgun (WGS) entry which is preliminary data.</text>
</comment>